<evidence type="ECO:0000256" key="6">
    <source>
        <dbReference type="ARBA" id="ARBA00023306"/>
    </source>
</evidence>
<reference evidence="10" key="1">
    <citation type="submission" date="2018-06" db="EMBL/GenBank/DDBJ databases">
        <authorList>
            <person name="Zhirakovskaya E."/>
        </authorList>
    </citation>
    <scope>NUCLEOTIDE SEQUENCE</scope>
</reference>
<dbReference type="PANTHER" id="PTHR34981:SF1">
    <property type="entry name" value="CELL DIVISION PROTEIN ZAPA"/>
    <property type="match status" value="1"/>
</dbReference>
<dbReference type="EMBL" id="UOFQ01000043">
    <property type="protein sequence ID" value="VAW86484.1"/>
    <property type="molecule type" value="Genomic_DNA"/>
</dbReference>
<name>A0A3B0ZYD9_9ZZZZ</name>
<comment type="function">
    <text evidence="7">Activator of cell division through the inhibition of FtsZ GTPase activity, therefore promoting FtsZ assembly into bundles of protofilaments necessary for the formation of the division Z ring. It is recruited early at mid-cell but it is not essential for cell division.</text>
</comment>
<evidence type="ECO:0000256" key="1">
    <source>
        <dbReference type="ARBA" id="ARBA00004496"/>
    </source>
</evidence>
<dbReference type="PANTHER" id="PTHR34981">
    <property type="entry name" value="CELL DIVISION PROTEIN ZAPA"/>
    <property type="match status" value="1"/>
</dbReference>
<dbReference type="Gene3D" id="3.30.160.880">
    <property type="entry name" value="Cell division protein ZapA protomer, N-terminal domain"/>
    <property type="match status" value="1"/>
</dbReference>
<evidence type="ECO:0000256" key="8">
    <source>
        <dbReference type="ARBA" id="ARBA00026068"/>
    </source>
</evidence>
<dbReference type="GO" id="GO:0005829">
    <property type="term" value="C:cytosol"/>
    <property type="evidence" value="ECO:0007669"/>
    <property type="project" value="TreeGrafter"/>
</dbReference>
<dbReference type="GO" id="GO:0000921">
    <property type="term" value="P:septin ring assembly"/>
    <property type="evidence" value="ECO:0007669"/>
    <property type="project" value="TreeGrafter"/>
</dbReference>
<dbReference type="InterPro" id="IPR042233">
    <property type="entry name" value="Cell_div_ZapA_N"/>
</dbReference>
<evidence type="ECO:0000256" key="9">
    <source>
        <dbReference type="ARBA" id="ARBA00033158"/>
    </source>
</evidence>
<evidence type="ECO:0000256" key="4">
    <source>
        <dbReference type="ARBA" id="ARBA00022618"/>
    </source>
</evidence>
<keyword evidence="4" id="KW-0132">Cell division</keyword>
<dbReference type="GO" id="GO:0000917">
    <property type="term" value="P:division septum assembly"/>
    <property type="evidence" value="ECO:0007669"/>
    <property type="project" value="UniProtKB-KW"/>
</dbReference>
<evidence type="ECO:0000256" key="3">
    <source>
        <dbReference type="ARBA" id="ARBA00022490"/>
    </source>
</evidence>
<evidence type="ECO:0000256" key="7">
    <source>
        <dbReference type="ARBA" id="ARBA00024910"/>
    </source>
</evidence>
<dbReference type="SUPFAM" id="SSF102829">
    <property type="entry name" value="Cell division protein ZapA-like"/>
    <property type="match status" value="1"/>
</dbReference>
<keyword evidence="3" id="KW-0963">Cytoplasm</keyword>
<dbReference type="Gene3D" id="1.20.5.50">
    <property type="match status" value="1"/>
</dbReference>
<dbReference type="Pfam" id="PF05164">
    <property type="entry name" value="ZapA"/>
    <property type="match status" value="1"/>
</dbReference>
<dbReference type="AlphaFoldDB" id="A0A3B0ZYD9"/>
<dbReference type="GO" id="GO:0032153">
    <property type="term" value="C:cell division site"/>
    <property type="evidence" value="ECO:0007669"/>
    <property type="project" value="TreeGrafter"/>
</dbReference>
<dbReference type="GO" id="GO:0030428">
    <property type="term" value="C:cell septum"/>
    <property type="evidence" value="ECO:0007669"/>
    <property type="project" value="TreeGrafter"/>
</dbReference>
<organism evidence="10">
    <name type="scientific">hydrothermal vent metagenome</name>
    <dbReference type="NCBI Taxonomy" id="652676"/>
    <lineage>
        <taxon>unclassified sequences</taxon>
        <taxon>metagenomes</taxon>
        <taxon>ecological metagenomes</taxon>
    </lineage>
</organism>
<evidence type="ECO:0000256" key="5">
    <source>
        <dbReference type="ARBA" id="ARBA00023210"/>
    </source>
</evidence>
<comment type="subcellular location">
    <subcellularLocation>
        <location evidence="1">Cytoplasm</location>
    </subcellularLocation>
</comment>
<proteinExistence type="predicted"/>
<accession>A0A3B0ZYD9</accession>
<dbReference type="InterPro" id="IPR007838">
    <property type="entry name" value="Cell_div_ZapA-like"/>
</dbReference>
<evidence type="ECO:0000313" key="10">
    <source>
        <dbReference type="EMBL" id="VAW86484.1"/>
    </source>
</evidence>
<gene>
    <name evidence="10" type="ORF">MNBD_GAMMA17-1216</name>
</gene>
<protein>
    <recommendedName>
        <fullName evidence="2">Cell division protein ZapA</fullName>
    </recommendedName>
    <alternativeName>
        <fullName evidence="9">Z ring-associated protein ZapA</fullName>
    </alternativeName>
</protein>
<keyword evidence="6" id="KW-0131">Cell cycle</keyword>
<dbReference type="GO" id="GO:0043093">
    <property type="term" value="P:FtsZ-dependent cytokinesis"/>
    <property type="evidence" value="ECO:0007669"/>
    <property type="project" value="TreeGrafter"/>
</dbReference>
<comment type="subunit">
    <text evidence="8">Homodimer. Interacts with FtsZ.</text>
</comment>
<keyword evidence="5" id="KW-0717">Septation</keyword>
<dbReference type="InterPro" id="IPR036192">
    <property type="entry name" value="Cell_div_ZapA-like_sf"/>
</dbReference>
<sequence>MSNTNVPITIKVLDKEFRIACPESEQASLMASANYLSDKMREVRDTGKVIGMDRIAVMTALNLAHELLQSKSEQADFSHNFGHRLELLQDKIDTALNNSKQMEL</sequence>
<evidence type="ECO:0000256" key="2">
    <source>
        <dbReference type="ARBA" id="ARBA00015195"/>
    </source>
</evidence>